<evidence type="ECO:0000313" key="5">
    <source>
        <dbReference type="Proteomes" id="UP000094224"/>
    </source>
</evidence>
<reference evidence="5" key="1">
    <citation type="submission" date="2016-09" db="EMBL/GenBank/DDBJ databases">
        <authorList>
            <person name="Greninger A.L."/>
            <person name="Jerome K.R."/>
            <person name="Mcnair B."/>
            <person name="Wallis C."/>
            <person name="Fang F."/>
        </authorList>
    </citation>
    <scope>NUCLEOTIDE SEQUENCE [LARGE SCALE GENOMIC DNA]</scope>
    <source>
        <strain evidence="5">BC1_M4</strain>
    </source>
</reference>
<evidence type="ECO:0000256" key="1">
    <source>
        <dbReference type="ARBA" id="ARBA00008898"/>
    </source>
</evidence>
<accession>A0A1E3SNX5</accession>
<dbReference type="Proteomes" id="UP000094224">
    <property type="component" value="Unassembled WGS sequence"/>
</dbReference>
<protein>
    <recommendedName>
        <fullName evidence="3">IclR-ED domain-containing protein</fullName>
    </recommendedName>
</protein>
<dbReference type="InterPro" id="IPR014757">
    <property type="entry name" value="Tscrpt_reg_IclR_C"/>
</dbReference>
<dbReference type="SMART" id="SM00903">
    <property type="entry name" value="Flavin_Reduct"/>
    <property type="match status" value="1"/>
</dbReference>
<sequence length="387" mass="41278">MSGPPIDPRRFRGVMGSFPTGVAVVSAIDADGLPTGMAIGSFVSVSLDPPLIAFYPTVDSRSFARMRTARSFCVNVIGAHQEAVCRIFASSSQDKFSDVDWEPAPSGAPRIVGSAAWIDCDFASISPAGDHYHVLGRVRDLDAADGTLPLVFFQGGYGRFSPASMVAIPEPDVIGYLQHADLARGEMESLATELGAESLTTAAVDDELIIVAGAGASSAGTPRTRVGQRCPLAAPLGALFVAFGGAEAERTWIERAGQTLTEPQREACRDMLVRVRERGWSVTLASQTQLDLERSYRDYTASNRAPDHAERIRALSASVTDQYEPAELQADRPVAVRMISVPVFDDDGGAIRLLLSIWGLPKPLTGTQIESCAARLAQSASRIAAIR</sequence>
<dbReference type="SUPFAM" id="SSF50475">
    <property type="entry name" value="FMN-binding split barrel"/>
    <property type="match status" value="1"/>
</dbReference>
<evidence type="ECO:0000313" key="4">
    <source>
        <dbReference type="EMBL" id="ODR03857.1"/>
    </source>
</evidence>
<dbReference type="GO" id="GO:0042602">
    <property type="term" value="F:riboflavin reductase (NADPH) activity"/>
    <property type="evidence" value="ECO:0007669"/>
    <property type="project" value="TreeGrafter"/>
</dbReference>
<dbReference type="InterPro" id="IPR050268">
    <property type="entry name" value="NADH-dep_flavin_reductase"/>
</dbReference>
<dbReference type="EMBL" id="MIHC01000039">
    <property type="protein sequence ID" value="ODR03857.1"/>
    <property type="molecule type" value="Genomic_DNA"/>
</dbReference>
<dbReference type="PANTHER" id="PTHR30466:SF11">
    <property type="entry name" value="FLAVIN-DEPENDENT MONOOXYGENASE, REDUCTASE SUBUNIT HSAB"/>
    <property type="match status" value="1"/>
</dbReference>
<gene>
    <name evidence="4" type="ORF">BHQ21_19730</name>
</gene>
<comment type="caution">
    <text evidence="4">The sequence shown here is derived from an EMBL/GenBank/DDBJ whole genome shotgun (WGS) entry which is preliminary data.</text>
</comment>
<dbReference type="InterPro" id="IPR029016">
    <property type="entry name" value="GAF-like_dom_sf"/>
</dbReference>
<evidence type="ECO:0000256" key="2">
    <source>
        <dbReference type="ARBA" id="ARBA00023002"/>
    </source>
</evidence>
<dbReference type="PANTHER" id="PTHR30466">
    <property type="entry name" value="FLAVIN REDUCTASE"/>
    <property type="match status" value="1"/>
</dbReference>
<keyword evidence="2" id="KW-0560">Oxidoreductase</keyword>
<dbReference type="Gene3D" id="3.30.450.40">
    <property type="match status" value="1"/>
</dbReference>
<dbReference type="InterPro" id="IPR002563">
    <property type="entry name" value="Flavin_Rdtase-like_dom"/>
</dbReference>
<organism evidence="4 5">
    <name type="scientific">Mycobacterium sherrisii</name>
    <dbReference type="NCBI Taxonomy" id="243061"/>
    <lineage>
        <taxon>Bacteria</taxon>
        <taxon>Bacillati</taxon>
        <taxon>Actinomycetota</taxon>
        <taxon>Actinomycetes</taxon>
        <taxon>Mycobacteriales</taxon>
        <taxon>Mycobacteriaceae</taxon>
        <taxon>Mycobacterium</taxon>
        <taxon>Mycobacterium simiae complex</taxon>
    </lineage>
</organism>
<feature type="domain" description="IclR-ED" evidence="3">
    <location>
        <begin position="165"/>
        <end position="387"/>
    </location>
</feature>
<evidence type="ECO:0000259" key="3">
    <source>
        <dbReference type="PROSITE" id="PS51078"/>
    </source>
</evidence>
<dbReference type="Gene3D" id="2.30.110.10">
    <property type="entry name" value="Electron Transport, Fmn-binding Protein, Chain A"/>
    <property type="match status" value="1"/>
</dbReference>
<dbReference type="RefSeq" id="WP_069401981.1">
    <property type="nucleotide sequence ID" value="NZ_MIHC01000039.1"/>
</dbReference>
<dbReference type="SUPFAM" id="SSF55781">
    <property type="entry name" value="GAF domain-like"/>
    <property type="match status" value="1"/>
</dbReference>
<dbReference type="PROSITE" id="PS51078">
    <property type="entry name" value="ICLR_ED"/>
    <property type="match status" value="1"/>
</dbReference>
<keyword evidence="5" id="KW-1185">Reference proteome</keyword>
<proteinExistence type="inferred from homology"/>
<comment type="similarity">
    <text evidence="1">Belongs to the non-flavoprotein flavin reductase family.</text>
</comment>
<dbReference type="AlphaFoldDB" id="A0A1E3SNX5"/>
<dbReference type="STRING" id="243061.AWC25_16565"/>
<dbReference type="Pfam" id="PF01613">
    <property type="entry name" value="Flavin_Reduct"/>
    <property type="match status" value="1"/>
</dbReference>
<dbReference type="GO" id="GO:0010181">
    <property type="term" value="F:FMN binding"/>
    <property type="evidence" value="ECO:0007669"/>
    <property type="project" value="InterPro"/>
</dbReference>
<name>A0A1E3SNX5_9MYCO</name>
<dbReference type="InterPro" id="IPR012349">
    <property type="entry name" value="Split_barrel_FMN-bd"/>
</dbReference>